<evidence type="ECO:0000313" key="3">
    <source>
        <dbReference type="Proteomes" id="UP000317496"/>
    </source>
</evidence>
<dbReference type="Gene3D" id="1.10.10.10">
    <property type="entry name" value="Winged helix-like DNA-binding domain superfamily/Winged helix DNA-binding domain"/>
    <property type="match status" value="1"/>
</dbReference>
<dbReference type="Proteomes" id="UP000317496">
    <property type="component" value="Chromosome"/>
</dbReference>
<dbReference type="PANTHER" id="PTHR42912">
    <property type="entry name" value="METHYLTRANSFERASE"/>
    <property type="match status" value="1"/>
</dbReference>
<dbReference type="InterPro" id="IPR013216">
    <property type="entry name" value="Methyltransf_11"/>
</dbReference>
<dbReference type="Pfam" id="PF08241">
    <property type="entry name" value="Methyltransf_11"/>
    <property type="match status" value="1"/>
</dbReference>
<dbReference type="GO" id="GO:0003700">
    <property type="term" value="F:DNA-binding transcription factor activity"/>
    <property type="evidence" value="ECO:0007669"/>
    <property type="project" value="InterPro"/>
</dbReference>
<dbReference type="InterPro" id="IPR011991">
    <property type="entry name" value="ArsR-like_HTH"/>
</dbReference>
<dbReference type="CDD" id="cd00090">
    <property type="entry name" value="HTH_ARSR"/>
    <property type="match status" value="1"/>
</dbReference>
<dbReference type="NCBIfam" id="NF033788">
    <property type="entry name" value="HTH_metalloreg"/>
    <property type="match status" value="1"/>
</dbReference>
<dbReference type="OrthoDB" id="9789575at2"/>
<evidence type="ECO:0000259" key="1">
    <source>
        <dbReference type="PROSITE" id="PS50987"/>
    </source>
</evidence>
<evidence type="ECO:0000313" key="2">
    <source>
        <dbReference type="EMBL" id="QDO99759.1"/>
    </source>
</evidence>
<dbReference type="PROSITE" id="PS50987">
    <property type="entry name" value="HTH_ARSR_2"/>
    <property type="match status" value="1"/>
</dbReference>
<protein>
    <submittedName>
        <fullName evidence="2">Metalloregulator ArsR/SmtB family transcription factor</fullName>
    </submittedName>
</protein>
<dbReference type="SUPFAM" id="SSF53335">
    <property type="entry name" value="S-adenosyl-L-methionine-dependent methyltransferases"/>
    <property type="match status" value="1"/>
</dbReference>
<dbReference type="InterPro" id="IPR050508">
    <property type="entry name" value="Methyltransf_Superfamily"/>
</dbReference>
<organism evidence="2 3">
    <name type="scientific">Ferrovibrio terrae</name>
    <dbReference type="NCBI Taxonomy" id="2594003"/>
    <lineage>
        <taxon>Bacteria</taxon>
        <taxon>Pseudomonadati</taxon>
        <taxon>Pseudomonadota</taxon>
        <taxon>Alphaproteobacteria</taxon>
        <taxon>Rhodospirillales</taxon>
        <taxon>Rhodospirillaceae</taxon>
        <taxon>Ferrovibrio</taxon>
    </lineage>
</organism>
<dbReference type="AlphaFoldDB" id="A0A516H7M7"/>
<dbReference type="Gene3D" id="3.40.50.150">
    <property type="entry name" value="Vaccinia Virus protein VP39"/>
    <property type="match status" value="1"/>
</dbReference>
<dbReference type="GO" id="GO:0008757">
    <property type="term" value="F:S-adenosylmethionine-dependent methyltransferase activity"/>
    <property type="evidence" value="ECO:0007669"/>
    <property type="project" value="InterPro"/>
</dbReference>
<dbReference type="Pfam" id="PF01022">
    <property type="entry name" value="HTH_5"/>
    <property type="match status" value="1"/>
</dbReference>
<accession>A0A516H7M7</accession>
<sequence length="323" mass="35047">MDVLMAALRAAAEPTRLRLLALCADSQLTVSELTQILGQSQPRVSRHLKLLCEAGLLERVPEGTWAFYRVGDRLAGAPLARALATLLPAEDPILARDAERLIAVKRARTEAAERYFRDNAAQWSAIRSLHIDEAQVEAAVLKMLDGGQPIGDLLDIGTGTGRLLEILSPKVKRGLGVDSSRDMLSIARSNLERAGIKHCQVRQADMYALPLDSNSIDAAVIHQVLHFADEPQKAIQEAARVLTPGGHLVIVDFAPHNLEDLRARHAHRRLGFADAELRPWCAAAGLDLDPVTALPGHPLTVHVWRATKRGVPVTAISQKSAAA</sequence>
<dbReference type="EMBL" id="CP041636">
    <property type="protein sequence ID" value="QDO99759.1"/>
    <property type="molecule type" value="Genomic_DNA"/>
</dbReference>
<reference evidence="2 3" key="1">
    <citation type="submission" date="2019-07" db="EMBL/GenBank/DDBJ databases">
        <title>Genome sequencing for Ferrovibrio sp. K5.</title>
        <authorList>
            <person name="Park S.-J."/>
        </authorList>
    </citation>
    <scope>NUCLEOTIDE SEQUENCE [LARGE SCALE GENOMIC DNA]</scope>
    <source>
        <strain evidence="2 3">K5</strain>
    </source>
</reference>
<dbReference type="InterPro" id="IPR036390">
    <property type="entry name" value="WH_DNA-bd_sf"/>
</dbReference>
<proteinExistence type="predicted"/>
<dbReference type="KEGG" id="fer:FNB15_13125"/>
<dbReference type="InterPro" id="IPR001845">
    <property type="entry name" value="HTH_ArsR_DNA-bd_dom"/>
</dbReference>
<dbReference type="InterPro" id="IPR029063">
    <property type="entry name" value="SAM-dependent_MTases_sf"/>
</dbReference>
<feature type="domain" description="HTH arsR-type" evidence="1">
    <location>
        <begin position="1"/>
        <end position="90"/>
    </location>
</feature>
<dbReference type="PRINTS" id="PR00778">
    <property type="entry name" value="HTHARSR"/>
</dbReference>
<keyword evidence="3" id="KW-1185">Reference proteome</keyword>
<dbReference type="CDD" id="cd02440">
    <property type="entry name" value="AdoMet_MTases"/>
    <property type="match status" value="1"/>
</dbReference>
<dbReference type="SMART" id="SM00418">
    <property type="entry name" value="HTH_ARSR"/>
    <property type="match status" value="1"/>
</dbReference>
<gene>
    <name evidence="2" type="ORF">FNB15_13125</name>
</gene>
<dbReference type="SUPFAM" id="SSF46785">
    <property type="entry name" value="Winged helix' DNA-binding domain"/>
    <property type="match status" value="1"/>
</dbReference>
<dbReference type="InterPro" id="IPR036388">
    <property type="entry name" value="WH-like_DNA-bd_sf"/>
</dbReference>
<name>A0A516H7M7_9PROT</name>